<dbReference type="AlphaFoldDB" id="I3SUU3"/>
<name>I3SUU3_MEDTR</name>
<organism evidence="1">
    <name type="scientific">Medicago truncatula</name>
    <name type="common">Barrel medic</name>
    <name type="synonym">Medicago tribuloides</name>
    <dbReference type="NCBI Taxonomy" id="3880"/>
    <lineage>
        <taxon>Eukaryota</taxon>
        <taxon>Viridiplantae</taxon>
        <taxon>Streptophyta</taxon>
        <taxon>Embryophyta</taxon>
        <taxon>Tracheophyta</taxon>
        <taxon>Spermatophyta</taxon>
        <taxon>Magnoliopsida</taxon>
        <taxon>eudicotyledons</taxon>
        <taxon>Gunneridae</taxon>
        <taxon>Pentapetalae</taxon>
        <taxon>rosids</taxon>
        <taxon>fabids</taxon>
        <taxon>Fabales</taxon>
        <taxon>Fabaceae</taxon>
        <taxon>Papilionoideae</taxon>
        <taxon>50 kb inversion clade</taxon>
        <taxon>NPAAA clade</taxon>
        <taxon>Hologalegina</taxon>
        <taxon>IRL clade</taxon>
        <taxon>Trifolieae</taxon>
        <taxon>Medicago</taxon>
    </lineage>
</organism>
<proteinExistence type="evidence at transcript level"/>
<reference evidence="1" key="1">
    <citation type="submission" date="2012-05" db="EMBL/GenBank/DDBJ databases">
        <authorList>
            <person name="Krishnakumar V."/>
            <person name="Cheung F."/>
            <person name="Xiao Y."/>
            <person name="Chan A."/>
            <person name="Moskal W.A."/>
            <person name="Town C.D."/>
        </authorList>
    </citation>
    <scope>NUCLEOTIDE SEQUENCE</scope>
</reference>
<evidence type="ECO:0000313" key="1">
    <source>
        <dbReference type="EMBL" id="AFK44035.1"/>
    </source>
</evidence>
<sequence length="82" mass="8966">MSSMSLICEFKAFLISEICRFCSSTQCPYSISKAAIPGFTGPAKHILLESNPPPIYIPCCLTRSSSCSNCTNFKRLDSNCCT</sequence>
<dbReference type="EMBL" id="BT144241">
    <property type="protein sequence ID" value="AFK44035.1"/>
    <property type="molecule type" value="mRNA"/>
</dbReference>
<accession>I3SUU3</accession>
<protein>
    <submittedName>
        <fullName evidence="1">Uncharacterized protein</fullName>
    </submittedName>
</protein>